<dbReference type="EMBL" id="CP074371">
    <property type="protein sequence ID" value="QVI23969.1"/>
    <property type="molecule type" value="Genomic_DNA"/>
</dbReference>
<dbReference type="RefSeq" id="WP_213560033.1">
    <property type="nucleotide sequence ID" value="NZ_JBHZDI010000086.1"/>
</dbReference>
<name>A0ABX8CWV6_9NOCA</name>
<gene>
    <name evidence="2" type="ORF">KHQ06_14920</name>
</gene>
<evidence type="ECO:0000313" key="3">
    <source>
        <dbReference type="Proteomes" id="UP000683310"/>
    </source>
</evidence>
<organism evidence="2 3">
    <name type="scientific">Nocardia tengchongensis</name>
    <dbReference type="NCBI Taxonomy" id="2055889"/>
    <lineage>
        <taxon>Bacteria</taxon>
        <taxon>Bacillati</taxon>
        <taxon>Actinomycetota</taxon>
        <taxon>Actinomycetes</taxon>
        <taxon>Mycobacteriales</taxon>
        <taxon>Nocardiaceae</taxon>
        <taxon>Nocardia</taxon>
    </lineage>
</organism>
<feature type="region of interest" description="Disordered" evidence="1">
    <location>
        <begin position="1"/>
        <end position="39"/>
    </location>
</feature>
<evidence type="ECO:0000256" key="1">
    <source>
        <dbReference type="SAM" id="MobiDB-lite"/>
    </source>
</evidence>
<dbReference type="Proteomes" id="UP000683310">
    <property type="component" value="Chromosome"/>
</dbReference>
<protein>
    <recommendedName>
        <fullName evidence="4">DUF732 domain-containing protein</fullName>
    </recommendedName>
</protein>
<keyword evidence="3" id="KW-1185">Reference proteome</keyword>
<proteinExistence type="predicted"/>
<evidence type="ECO:0008006" key="4">
    <source>
        <dbReference type="Google" id="ProtNLM"/>
    </source>
</evidence>
<sequence>MVAPRGDVPARGGGRGVPRDPEPAKPTTSEKPPPPKDTHDAIVRGYCQGFLNQVDKFPGGLPAMRAQMPAPLLGSPSDWNEAFDRAATGSCQ</sequence>
<reference evidence="2 3" key="1">
    <citation type="submission" date="2021-04" db="EMBL/GenBank/DDBJ databases">
        <title>Nocardia tengchongensis.</title>
        <authorList>
            <person name="Zhuang k."/>
            <person name="Ran Y."/>
            <person name="Li W."/>
        </authorList>
    </citation>
    <scope>NUCLEOTIDE SEQUENCE [LARGE SCALE GENOMIC DNA]</scope>
    <source>
        <strain evidence="2 3">CFH S0057</strain>
    </source>
</reference>
<feature type="compositionally biased region" description="Low complexity" evidence="1">
    <location>
        <begin position="1"/>
        <end position="10"/>
    </location>
</feature>
<accession>A0ABX8CWV6</accession>
<evidence type="ECO:0000313" key="2">
    <source>
        <dbReference type="EMBL" id="QVI23969.1"/>
    </source>
</evidence>